<protein>
    <submittedName>
        <fullName evidence="1">Sporulation protein</fullName>
    </submittedName>
</protein>
<gene>
    <name evidence="1" type="ORF">DN757_21945</name>
</gene>
<dbReference type="Pfam" id="PF08812">
    <property type="entry name" value="YtxC"/>
    <property type="match status" value="1"/>
</dbReference>
<dbReference type="RefSeq" id="WP_111272318.1">
    <property type="nucleotide sequence ID" value="NZ_QKWW01000069.1"/>
</dbReference>
<dbReference type="EMBL" id="QKWW01000069">
    <property type="protein sequence ID" value="PZT53369.1"/>
    <property type="molecule type" value="Genomic_DNA"/>
</dbReference>
<dbReference type="Proteomes" id="UP000249204">
    <property type="component" value="Unassembled WGS sequence"/>
</dbReference>
<reference evidence="1 2" key="1">
    <citation type="submission" date="2018-06" db="EMBL/GenBank/DDBJ databases">
        <title>Isolation of heavy metals resistant Paenibacillus silvae NC2 from Gold-Copper mine in ZiJin, China.</title>
        <authorList>
            <person name="Xu J."/>
            <person name="Mazhar H.S."/>
            <person name="Rensing C."/>
        </authorList>
    </citation>
    <scope>NUCLEOTIDE SEQUENCE [LARGE SCALE GENOMIC DNA]</scope>
    <source>
        <strain evidence="1 2">NC2</strain>
    </source>
</reference>
<proteinExistence type="predicted"/>
<sequence length="314" mass="36881">MELFAVWTDVSGQVEADRFYQCIKEKIKGLHISKRGFRLSFKHKDGRAVWICRGNENHEHFQQWLPRMSDLLSYGIADFIMETYERAIVEDMIAKTCSVMDEHEVEKVHRICMPLLFNGDLDQPGLRERRRETLAKSLRQNLEEVHFFPLEGLMNFRIRSYKQELRELVEYALDEFWMDRQYEEFMGLLKYFVFFQEAKVPLIHLIHKEKHEFQVLDAGFNLLPVKKDEQVVVEMPGIELEMDIEDMIVSTLISISPEKVMLHTSTPELPIISTICQIFEDKVEICHQCPECEVLRSVLLTGLDAGDLGNYNNC</sequence>
<evidence type="ECO:0000313" key="2">
    <source>
        <dbReference type="Proteomes" id="UP000249204"/>
    </source>
</evidence>
<dbReference type="AlphaFoldDB" id="A0A2W6NCL6"/>
<organism evidence="1 2">
    <name type="scientific">Paenibacillus silvae</name>
    <dbReference type="NCBI Taxonomy" id="1325358"/>
    <lineage>
        <taxon>Bacteria</taxon>
        <taxon>Bacillati</taxon>
        <taxon>Bacillota</taxon>
        <taxon>Bacilli</taxon>
        <taxon>Bacillales</taxon>
        <taxon>Paenibacillaceae</taxon>
        <taxon>Paenibacillus</taxon>
    </lineage>
</organism>
<evidence type="ECO:0000313" key="1">
    <source>
        <dbReference type="EMBL" id="PZT53369.1"/>
    </source>
</evidence>
<comment type="caution">
    <text evidence="1">The sequence shown here is derived from an EMBL/GenBank/DDBJ whole genome shotgun (WGS) entry which is preliminary data.</text>
</comment>
<name>A0A2W6NCL6_9BACL</name>
<dbReference type="InterPro" id="IPR014199">
    <property type="entry name" value="Spore_YtxC"/>
</dbReference>
<accession>A0A2W6NCL6</accession>